<gene>
    <name evidence="1" type="ORF">FCN18_23780</name>
</gene>
<reference evidence="1 2" key="1">
    <citation type="journal article" date="2015" name="Antonie Van Leeuwenhoek">
        <title>Prauserella endophytica sp. nov., an endophytic actinobacterium isolated from Tamarix taklamakanensis.</title>
        <authorList>
            <person name="Liu J.M."/>
            <person name="Habden X."/>
            <person name="Guo L."/>
            <person name="Tuo L."/>
            <person name="Jiang Z.K."/>
            <person name="Liu S.W."/>
            <person name="Liu X.F."/>
            <person name="Chen L."/>
            <person name="Li R.F."/>
            <person name="Zhang Y.Q."/>
            <person name="Sun C.H."/>
        </authorList>
    </citation>
    <scope>NUCLEOTIDE SEQUENCE [LARGE SCALE GENOMIC DNA]</scope>
    <source>
        <strain evidence="1 2">CGMCC 4.7182</strain>
    </source>
</reference>
<evidence type="ECO:0000313" key="2">
    <source>
        <dbReference type="Proteomes" id="UP000309992"/>
    </source>
</evidence>
<evidence type="ECO:0000313" key="1">
    <source>
        <dbReference type="EMBL" id="TKG66935.1"/>
    </source>
</evidence>
<dbReference type="Proteomes" id="UP000309992">
    <property type="component" value="Unassembled WGS sequence"/>
</dbReference>
<comment type="caution">
    <text evidence="1">The sequence shown here is derived from an EMBL/GenBank/DDBJ whole genome shotgun (WGS) entry which is preliminary data.</text>
</comment>
<proteinExistence type="predicted"/>
<dbReference type="RefSeq" id="WP_137096117.1">
    <property type="nucleotide sequence ID" value="NZ_SWMS01000014.1"/>
</dbReference>
<dbReference type="EMBL" id="SWMS01000014">
    <property type="protein sequence ID" value="TKG66935.1"/>
    <property type="molecule type" value="Genomic_DNA"/>
</dbReference>
<sequence>MPFEVRYPPPPPPPRMVDQWFRDGIKVLQQCLDRINAMNAPVVQADLVEAMHLAQKLVRIYEPDAR</sequence>
<keyword evidence="2" id="KW-1185">Reference proteome</keyword>
<accession>A0ABY2RZX1</accession>
<organism evidence="1 2">
    <name type="scientific">Prauserella endophytica</name>
    <dbReference type="NCBI Taxonomy" id="1592324"/>
    <lineage>
        <taxon>Bacteria</taxon>
        <taxon>Bacillati</taxon>
        <taxon>Actinomycetota</taxon>
        <taxon>Actinomycetes</taxon>
        <taxon>Pseudonocardiales</taxon>
        <taxon>Pseudonocardiaceae</taxon>
        <taxon>Prauserella</taxon>
        <taxon>Prauserella coralliicola group</taxon>
    </lineage>
</organism>
<protein>
    <submittedName>
        <fullName evidence="1">Uncharacterized protein</fullName>
    </submittedName>
</protein>
<name>A0ABY2RZX1_9PSEU</name>